<feature type="domain" description="Glycosyltransferase 2-like" evidence="1">
    <location>
        <begin position="5"/>
        <end position="165"/>
    </location>
</feature>
<dbReference type="CDD" id="cd04179">
    <property type="entry name" value="DPM_DPG-synthase_like"/>
    <property type="match status" value="1"/>
</dbReference>
<sequence length="243" mass="27106">MRSLIIIPVYNEEVTLPRVLAEVRRAAPRSDIVVVDDGSTDQSAALAQHHAGVQIVRHDANRGYGQSLITGFGQAVAGAYNVAVTIDCDEQHEPQRIPDFLRASAGADIVSGSRYLDAAMPGDPPPPDRARLNREFVDTLRAITGYPITDAWCGFKAYHVEAVQKFVLTEPSYGMPLQVWVQAAYHRLRVTELAVARIYKNPHRQFWGGLDDPQTRRAYYLRVLEGEVARWLPDRLSLVCGTR</sequence>
<reference evidence="4 5" key="1">
    <citation type="journal article" date="2019" name="Nat. Microbiol.">
        <title>Mediterranean grassland soil C-N compound turnover is dependent on rainfall and depth, and is mediated by genomically divergent microorganisms.</title>
        <authorList>
            <person name="Diamond S."/>
            <person name="Andeer P.F."/>
            <person name="Li Z."/>
            <person name="Crits-Christoph A."/>
            <person name="Burstein D."/>
            <person name="Anantharaman K."/>
            <person name="Lane K.R."/>
            <person name="Thomas B.C."/>
            <person name="Pan C."/>
            <person name="Northen T.R."/>
            <person name="Banfield J.F."/>
        </authorList>
    </citation>
    <scope>NUCLEOTIDE SEQUENCE [LARGE SCALE GENOMIC DNA]</scope>
    <source>
        <strain evidence="3">NP_1</strain>
        <strain evidence="2">NP_2</strain>
    </source>
</reference>
<dbReference type="Gene3D" id="3.90.550.10">
    <property type="entry name" value="Spore Coat Polysaccharide Biosynthesis Protein SpsA, Chain A"/>
    <property type="match status" value="1"/>
</dbReference>
<comment type="caution">
    <text evidence="3">The sequence shown here is derived from an EMBL/GenBank/DDBJ whole genome shotgun (WGS) entry which is preliminary data.</text>
</comment>
<dbReference type="Proteomes" id="UP000315217">
    <property type="component" value="Unassembled WGS sequence"/>
</dbReference>
<keyword evidence="3" id="KW-0808">Transferase</keyword>
<dbReference type="EMBL" id="VBAJ01000006">
    <property type="protein sequence ID" value="TMJ10603.1"/>
    <property type="molecule type" value="Genomic_DNA"/>
</dbReference>
<gene>
    <name evidence="3" type="ORF">E6G98_01660</name>
    <name evidence="2" type="ORF">E6G99_00075</name>
</gene>
<proteinExistence type="predicted"/>
<dbReference type="InterPro" id="IPR001173">
    <property type="entry name" value="Glyco_trans_2-like"/>
</dbReference>
<accession>A0A537LYB7</accession>
<dbReference type="SUPFAM" id="SSF53448">
    <property type="entry name" value="Nucleotide-diphospho-sugar transferases"/>
    <property type="match status" value="1"/>
</dbReference>
<dbReference type="AlphaFoldDB" id="A0A537LYB7"/>
<protein>
    <submittedName>
        <fullName evidence="3">Glycosyltransferase family 2 protein</fullName>
    </submittedName>
</protein>
<evidence type="ECO:0000313" key="2">
    <source>
        <dbReference type="EMBL" id="TMJ10603.1"/>
    </source>
</evidence>
<evidence type="ECO:0000259" key="1">
    <source>
        <dbReference type="Pfam" id="PF00535"/>
    </source>
</evidence>
<dbReference type="InterPro" id="IPR029044">
    <property type="entry name" value="Nucleotide-diphossugar_trans"/>
</dbReference>
<evidence type="ECO:0000313" key="5">
    <source>
        <dbReference type="Proteomes" id="UP000318661"/>
    </source>
</evidence>
<dbReference type="Pfam" id="PF00535">
    <property type="entry name" value="Glycos_transf_2"/>
    <property type="match status" value="1"/>
</dbReference>
<organism evidence="3 4">
    <name type="scientific">Candidatus Segetimicrobium genomatis</name>
    <dbReference type="NCBI Taxonomy" id="2569760"/>
    <lineage>
        <taxon>Bacteria</taxon>
        <taxon>Bacillati</taxon>
        <taxon>Candidatus Sysuimicrobiota</taxon>
        <taxon>Candidatus Sysuimicrobiia</taxon>
        <taxon>Candidatus Sysuimicrobiales</taxon>
        <taxon>Candidatus Segetimicrobiaceae</taxon>
        <taxon>Candidatus Segetimicrobium</taxon>
    </lineage>
</organism>
<dbReference type="InterPro" id="IPR050256">
    <property type="entry name" value="Glycosyltransferase_2"/>
</dbReference>
<dbReference type="EMBL" id="VBAI01000012">
    <property type="protein sequence ID" value="TMJ13009.1"/>
    <property type="molecule type" value="Genomic_DNA"/>
</dbReference>
<name>A0A537LYB7_9BACT</name>
<dbReference type="PANTHER" id="PTHR48090:SF7">
    <property type="entry name" value="RFBJ PROTEIN"/>
    <property type="match status" value="1"/>
</dbReference>
<evidence type="ECO:0000313" key="4">
    <source>
        <dbReference type="Proteomes" id="UP000315217"/>
    </source>
</evidence>
<dbReference type="PANTHER" id="PTHR48090">
    <property type="entry name" value="UNDECAPRENYL-PHOSPHATE 4-DEOXY-4-FORMAMIDO-L-ARABINOSE TRANSFERASE-RELATED"/>
    <property type="match status" value="1"/>
</dbReference>
<dbReference type="GO" id="GO:0016740">
    <property type="term" value="F:transferase activity"/>
    <property type="evidence" value="ECO:0007669"/>
    <property type="project" value="UniProtKB-KW"/>
</dbReference>
<evidence type="ECO:0000313" key="3">
    <source>
        <dbReference type="EMBL" id="TMJ13009.1"/>
    </source>
</evidence>
<dbReference type="Proteomes" id="UP000318661">
    <property type="component" value="Unassembled WGS sequence"/>
</dbReference>